<feature type="transmembrane region" description="Helical" evidence="4">
    <location>
        <begin position="193"/>
        <end position="213"/>
    </location>
</feature>
<dbReference type="Pfam" id="PF07690">
    <property type="entry name" value="MFS_1"/>
    <property type="match status" value="1"/>
</dbReference>
<dbReference type="Gene3D" id="1.20.1250.20">
    <property type="entry name" value="MFS general substrate transporter like domains"/>
    <property type="match status" value="2"/>
</dbReference>
<dbReference type="GO" id="GO:0022857">
    <property type="term" value="F:transmembrane transporter activity"/>
    <property type="evidence" value="ECO:0007669"/>
    <property type="project" value="InterPro"/>
</dbReference>
<dbReference type="PANTHER" id="PTHR11360:SF234">
    <property type="entry name" value="MFS-TYPE TRANSPORTER DBAD-RELATED"/>
    <property type="match status" value="1"/>
</dbReference>
<keyword evidence="7" id="KW-1185">Reference proteome</keyword>
<keyword evidence="4" id="KW-1133">Transmembrane helix</keyword>
<dbReference type="InterPro" id="IPR050327">
    <property type="entry name" value="Proton-linked_MCT"/>
</dbReference>
<feature type="transmembrane region" description="Helical" evidence="4">
    <location>
        <begin position="363"/>
        <end position="385"/>
    </location>
</feature>
<dbReference type="InterPro" id="IPR020846">
    <property type="entry name" value="MFS_dom"/>
</dbReference>
<proteinExistence type="inferred from homology"/>
<dbReference type="EMBL" id="KN832877">
    <property type="protein sequence ID" value="KIN00780.1"/>
    <property type="molecule type" value="Genomic_DNA"/>
</dbReference>
<feature type="transmembrane region" description="Helical" evidence="4">
    <location>
        <begin position="326"/>
        <end position="351"/>
    </location>
</feature>
<accession>A0A0C3HC68</accession>
<reference evidence="7" key="2">
    <citation type="submission" date="2015-01" db="EMBL/GenBank/DDBJ databases">
        <title>Evolutionary Origins and Diversification of the Mycorrhizal Mutualists.</title>
        <authorList>
            <consortium name="DOE Joint Genome Institute"/>
            <consortium name="Mycorrhizal Genomics Consortium"/>
            <person name="Kohler A."/>
            <person name="Kuo A."/>
            <person name="Nagy L.G."/>
            <person name="Floudas D."/>
            <person name="Copeland A."/>
            <person name="Barry K.W."/>
            <person name="Cichocki N."/>
            <person name="Veneault-Fourrey C."/>
            <person name="LaButti K."/>
            <person name="Lindquist E.A."/>
            <person name="Lipzen A."/>
            <person name="Lundell T."/>
            <person name="Morin E."/>
            <person name="Murat C."/>
            <person name="Riley R."/>
            <person name="Ohm R."/>
            <person name="Sun H."/>
            <person name="Tunlid A."/>
            <person name="Henrissat B."/>
            <person name="Grigoriev I.V."/>
            <person name="Hibbett D.S."/>
            <person name="Martin F."/>
        </authorList>
    </citation>
    <scope>NUCLEOTIDE SEQUENCE [LARGE SCALE GENOMIC DNA]</scope>
    <source>
        <strain evidence="7">Zn</strain>
    </source>
</reference>
<protein>
    <recommendedName>
        <fullName evidence="5">Major facilitator superfamily (MFS) profile domain-containing protein</fullName>
    </recommendedName>
</protein>
<dbReference type="GO" id="GO:0016020">
    <property type="term" value="C:membrane"/>
    <property type="evidence" value="ECO:0007669"/>
    <property type="project" value="UniProtKB-SubCell"/>
</dbReference>
<dbReference type="AlphaFoldDB" id="A0A0C3HC68"/>
<comment type="subcellular location">
    <subcellularLocation>
        <location evidence="1">Membrane</location>
        <topology evidence="1">Multi-pass membrane protein</topology>
    </subcellularLocation>
</comment>
<dbReference type="PROSITE" id="PS50850">
    <property type="entry name" value="MFS"/>
    <property type="match status" value="1"/>
</dbReference>
<organism evidence="6 7">
    <name type="scientific">Oidiodendron maius (strain Zn)</name>
    <dbReference type="NCBI Taxonomy" id="913774"/>
    <lineage>
        <taxon>Eukaryota</taxon>
        <taxon>Fungi</taxon>
        <taxon>Dikarya</taxon>
        <taxon>Ascomycota</taxon>
        <taxon>Pezizomycotina</taxon>
        <taxon>Leotiomycetes</taxon>
        <taxon>Leotiomycetes incertae sedis</taxon>
        <taxon>Myxotrichaceae</taxon>
        <taxon>Oidiodendron</taxon>
    </lineage>
</organism>
<name>A0A0C3HC68_OIDMZ</name>
<evidence type="ECO:0000259" key="5">
    <source>
        <dbReference type="PROSITE" id="PS50850"/>
    </source>
</evidence>
<dbReference type="PANTHER" id="PTHR11360">
    <property type="entry name" value="MONOCARBOXYLATE TRANSPORTER"/>
    <property type="match status" value="1"/>
</dbReference>
<feature type="transmembrane region" description="Helical" evidence="4">
    <location>
        <begin position="302"/>
        <end position="320"/>
    </location>
</feature>
<feature type="transmembrane region" description="Helical" evidence="4">
    <location>
        <begin position="129"/>
        <end position="152"/>
    </location>
</feature>
<feature type="transmembrane region" description="Helical" evidence="4">
    <location>
        <begin position="234"/>
        <end position="256"/>
    </location>
</feature>
<keyword evidence="4" id="KW-0812">Transmembrane</keyword>
<dbReference type="Proteomes" id="UP000054321">
    <property type="component" value="Unassembled WGS sequence"/>
</dbReference>
<reference evidence="6 7" key="1">
    <citation type="submission" date="2014-04" db="EMBL/GenBank/DDBJ databases">
        <authorList>
            <consortium name="DOE Joint Genome Institute"/>
            <person name="Kuo A."/>
            <person name="Martino E."/>
            <person name="Perotto S."/>
            <person name="Kohler A."/>
            <person name="Nagy L.G."/>
            <person name="Floudas D."/>
            <person name="Copeland A."/>
            <person name="Barry K.W."/>
            <person name="Cichocki N."/>
            <person name="Veneault-Fourrey C."/>
            <person name="LaButti K."/>
            <person name="Lindquist E.A."/>
            <person name="Lipzen A."/>
            <person name="Lundell T."/>
            <person name="Morin E."/>
            <person name="Murat C."/>
            <person name="Sun H."/>
            <person name="Tunlid A."/>
            <person name="Henrissat B."/>
            <person name="Grigoriev I.V."/>
            <person name="Hibbett D.S."/>
            <person name="Martin F."/>
            <person name="Nordberg H.P."/>
            <person name="Cantor M.N."/>
            <person name="Hua S.X."/>
        </authorList>
    </citation>
    <scope>NUCLEOTIDE SEQUENCE [LARGE SCALE GENOMIC DNA]</scope>
    <source>
        <strain evidence="6 7">Zn</strain>
    </source>
</reference>
<evidence type="ECO:0000256" key="3">
    <source>
        <dbReference type="SAM" id="MobiDB-lite"/>
    </source>
</evidence>
<dbReference type="SUPFAM" id="SSF103473">
    <property type="entry name" value="MFS general substrate transporter"/>
    <property type="match status" value="1"/>
</dbReference>
<feature type="transmembrane region" description="Helical" evidence="4">
    <location>
        <begin position="34"/>
        <end position="54"/>
    </location>
</feature>
<dbReference type="InterPro" id="IPR011701">
    <property type="entry name" value="MFS"/>
</dbReference>
<feature type="region of interest" description="Disordered" evidence="3">
    <location>
        <begin position="1"/>
        <end position="28"/>
    </location>
</feature>
<evidence type="ECO:0000256" key="4">
    <source>
        <dbReference type="SAM" id="Phobius"/>
    </source>
</evidence>
<sequence length="423" mass="45610">MENESSDNPSSTDNETPGQPSTPKQSNEIPNGGLRAWMQVLGSFLLLFNTWGIVNTFGVYQTYYESALPESPSSISWIGSVQAYLLLFVGIGTGPLYDAGYFRALIFSGSFFIVFGMMMTSICHSYWEIMLAQAVCIGIGFGCLFVPSVAIVSTYFSTRKALAMGIATAGSSLGGTIYPIAFRKLQPQIGFGWATRVLAFIMLALQAISISTMRPRILPAQKRAIWDFRAFRELPFTLFTVGAFFVFMGLYVPFFYVPSYTIQERIMSEDVAFYMLSVLNAASIFGRIIPNFIADRAGPLNVIIPGTAAACILAFGWLGVHSTCGLIIFCILYGFFSGSFVAIAPTIVVTLSPSLSVVGTRMGMFFSLGGLGLLVGTPVAGQLVLRANFEAAIYFCGVVVAFGVGIMVAARIAKAGLNIRAVA</sequence>
<comment type="similarity">
    <text evidence="2">Belongs to the major facilitator superfamily. Monocarboxylate porter (TC 2.A.1.13) family.</text>
</comment>
<keyword evidence="4" id="KW-0472">Membrane</keyword>
<feature type="transmembrane region" description="Helical" evidence="4">
    <location>
        <begin position="104"/>
        <end position="123"/>
    </location>
</feature>
<feature type="transmembrane region" description="Helical" evidence="4">
    <location>
        <begin position="271"/>
        <end position="290"/>
    </location>
</feature>
<feature type="transmembrane region" description="Helical" evidence="4">
    <location>
        <begin position="74"/>
        <end position="97"/>
    </location>
</feature>
<dbReference type="InParanoid" id="A0A0C3HC68"/>
<evidence type="ECO:0000313" key="7">
    <source>
        <dbReference type="Proteomes" id="UP000054321"/>
    </source>
</evidence>
<evidence type="ECO:0000256" key="2">
    <source>
        <dbReference type="ARBA" id="ARBA00006727"/>
    </source>
</evidence>
<dbReference type="HOGENOM" id="CLU_001265_1_1_1"/>
<dbReference type="OrthoDB" id="6509908at2759"/>
<gene>
    <name evidence="6" type="ORF">OIDMADRAFT_124645</name>
</gene>
<feature type="transmembrane region" description="Helical" evidence="4">
    <location>
        <begin position="391"/>
        <end position="410"/>
    </location>
</feature>
<feature type="transmembrane region" description="Helical" evidence="4">
    <location>
        <begin position="161"/>
        <end position="181"/>
    </location>
</feature>
<dbReference type="InterPro" id="IPR036259">
    <property type="entry name" value="MFS_trans_sf"/>
</dbReference>
<evidence type="ECO:0000256" key="1">
    <source>
        <dbReference type="ARBA" id="ARBA00004141"/>
    </source>
</evidence>
<evidence type="ECO:0000313" key="6">
    <source>
        <dbReference type="EMBL" id="KIN00780.1"/>
    </source>
</evidence>
<feature type="domain" description="Major facilitator superfamily (MFS) profile" evidence="5">
    <location>
        <begin position="35"/>
        <end position="415"/>
    </location>
</feature>